<dbReference type="CDD" id="cd00167">
    <property type="entry name" value="SANT"/>
    <property type="match status" value="1"/>
</dbReference>
<accession>A0A2C9UJZ3</accession>
<evidence type="ECO:0000256" key="2">
    <source>
        <dbReference type="ARBA" id="ARBA00023125"/>
    </source>
</evidence>
<organism evidence="7">
    <name type="scientific">Manihot esculenta</name>
    <name type="common">Cassava</name>
    <name type="synonym">Jatropha manihot</name>
    <dbReference type="NCBI Taxonomy" id="3983"/>
    <lineage>
        <taxon>Eukaryota</taxon>
        <taxon>Viridiplantae</taxon>
        <taxon>Streptophyta</taxon>
        <taxon>Embryophyta</taxon>
        <taxon>Tracheophyta</taxon>
        <taxon>Spermatophyta</taxon>
        <taxon>Magnoliopsida</taxon>
        <taxon>eudicotyledons</taxon>
        <taxon>Gunneridae</taxon>
        <taxon>Pentapetalae</taxon>
        <taxon>rosids</taxon>
        <taxon>fabids</taxon>
        <taxon>Malpighiales</taxon>
        <taxon>Euphorbiaceae</taxon>
        <taxon>Crotonoideae</taxon>
        <taxon>Manihoteae</taxon>
        <taxon>Manihot</taxon>
    </lineage>
</organism>
<dbReference type="GO" id="GO:0003677">
    <property type="term" value="F:DNA binding"/>
    <property type="evidence" value="ECO:0007669"/>
    <property type="project" value="UniProtKB-KW"/>
</dbReference>
<keyword evidence="4" id="KW-0539">Nucleus</keyword>
<dbReference type="STRING" id="3983.A0A2C9UJZ3"/>
<name>A0A2C9UJZ3_MANES</name>
<evidence type="ECO:0000256" key="1">
    <source>
        <dbReference type="ARBA" id="ARBA00023015"/>
    </source>
</evidence>
<dbReference type="EMBL" id="CM004400">
    <property type="protein sequence ID" value="OAY30658.1"/>
    <property type="molecule type" value="Genomic_DNA"/>
</dbReference>
<dbReference type="SMART" id="SM00717">
    <property type="entry name" value="SANT"/>
    <property type="match status" value="1"/>
</dbReference>
<dbReference type="PROSITE" id="PS51293">
    <property type="entry name" value="SANT"/>
    <property type="match status" value="1"/>
</dbReference>
<reference evidence="7" key="1">
    <citation type="submission" date="2016-02" db="EMBL/GenBank/DDBJ databases">
        <title>WGS assembly of Manihot esculenta.</title>
        <authorList>
            <person name="Bredeson J.V."/>
            <person name="Prochnik S.E."/>
            <person name="Lyons J.B."/>
            <person name="Schmutz J."/>
            <person name="Grimwood J."/>
            <person name="Vrebalov J."/>
            <person name="Bart R.S."/>
            <person name="Amuge T."/>
            <person name="Ferguson M.E."/>
            <person name="Green R."/>
            <person name="Putnam N."/>
            <person name="Stites J."/>
            <person name="Rounsley S."/>
            <person name="Rokhsar D.S."/>
        </authorList>
    </citation>
    <scope>NUCLEOTIDE SEQUENCE [LARGE SCALE GENOMIC DNA]</scope>
    <source>
        <tissue evidence="7">Leaf</tissue>
    </source>
</reference>
<evidence type="ECO:0000259" key="6">
    <source>
        <dbReference type="PROSITE" id="PS51293"/>
    </source>
</evidence>
<protein>
    <submittedName>
        <fullName evidence="7">Uncharacterized protein</fullName>
    </submittedName>
</protein>
<evidence type="ECO:0000259" key="5">
    <source>
        <dbReference type="PROSITE" id="PS50090"/>
    </source>
</evidence>
<dbReference type="PROSITE" id="PS50090">
    <property type="entry name" value="MYB_LIKE"/>
    <property type="match status" value="1"/>
</dbReference>
<dbReference type="InterPro" id="IPR017884">
    <property type="entry name" value="SANT_dom"/>
</dbReference>
<sequence>METAYDGPDPRQARPEQPELDLYTIPSYSSKSLHLSCLAGLREFFDGSSITRTPKVYKEYRDFIINKYREDPSRRLTFTEIRKSLVFQFLEQWGLINFGAKSTRYDDLEKEEAEKFRVEDGPSNGVRVVIMPNSVKPLSVPQNAAGNAEVVENELKLPPLTSYSNVFSEQGRQKGFVCGNCSGSCDSGRYEYTKCFKGGSIGENKSKDCFKLNDCVNSSSTHEAVWTETEALLLLESVLKHGDDWDLVAQDIQTKTKLDCISKLIELPFGNLILSSACRNVNSSGLRGSINNSQQPLSSTLHQNTVKCEDLMPKQTNVNGQNGDALDEGPPLKRKCIASLSGAGSSLMKQVALISTITGPDIEAVAALCDETSCPREIFDGKCDFPTNGSWSPTVHSEPER</sequence>
<evidence type="ECO:0000313" key="7">
    <source>
        <dbReference type="EMBL" id="OAY30658.1"/>
    </source>
</evidence>
<dbReference type="InterPro" id="IPR036388">
    <property type="entry name" value="WH-like_DNA-bd_sf"/>
</dbReference>
<dbReference type="Gene3D" id="1.10.10.60">
    <property type="entry name" value="Homeodomain-like"/>
    <property type="match status" value="1"/>
</dbReference>
<dbReference type="PANTHER" id="PTHR12802:SF140">
    <property type="entry name" value="SWI_SNF COMPLEX SUBUNIT SWI3A"/>
    <property type="match status" value="1"/>
</dbReference>
<evidence type="ECO:0000256" key="3">
    <source>
        <dbReference type="ARBA" id="ARBA00023163"/>
    </source>
</evidence>
<dbReference type="Pfam" id="PF04433">
    <property type="entry name" value="SWIRM"/>
    <property type="match status" value="1"/>
</dbReference>
<keyword evidence="1" id="KW-0805">Transcription regulation</keyword>
<dbReference type="SUPFAM" id="SSF46689">
    <property type="entry name" value="Homeodomain-like"/>
    <property type="match status" value="2"/>
</dbReference>
<dbReference type="Gene3D" id="1.10.10.10">
    <property type="entry name" value="Winged helix-like DNA-binding domain superfamily/Winged helix DNA-binding domain"/>
    <property type="match status" value="1"/>
</dbReference>
<dbReference type="PANTHER" id="PTHR12802">
    <property type="entry name" value="SWI/SNF COMPLEX-RELATED"/>
    <property type="match status" value="1"/>
</dbReference>
<dbReference type="InterPro" id="IPR001005">
    <property type="entry name" value="SANT/Myb"/>
</dbReference>
<dbReference type="Pfam" id="PF00249">
    <property type="entry name" value="Myb_DNA-binding"/>
    <property type="match status" value="1"/>
</dbReference>
<feature type="domain" description="SANT" evidence="6">
    <location>
        <begin position="221"/>
        <end position="272"/>
    </location>
</feature>
<proteinExistence type="predicted"/>
<evidence type="ECO:0000256" key="4">
    <source>
        <dbReference type="ARBA" id="ARBA00023242"/>
    </source>
</evidence>
<keyword evidence="2" id="KW-0238">DNA-binding</keyword>
<dbReference type="InterPro" id="IPR007526">
    <property type="entry name" value="SWIRM"/>
</dbReference>
<dbReference type="InterPro" id="IPR009057">
    <property type="entry name" value="Homeodomain-like_sf"/>
</dbReference>
<feature type="domain" description="Myb-like" evidence="5">
    <location>
        <begin position="218"/>
        <end position="260"/>
    </location>
</feature>
<gene>
    <name evidence="7" type="ORF">MANES_14G048700</name>
</gene>
<dbReference type="AlphaFoldDB" id="A0A2C9UJZ3"/>
<keyword evidence="3" id="KW-0804">Transcription</keyword>